<reference evidence="3" key="1">
    <citation type="journal article" date="2011" name="PLoS Genet.">
        <title>Genomic analysis of the necrotrophic fungal pathogens Sclerotinia sclerotiorum and Botrytis cinerea.</title>
        <authorList>
            <person name="Amselem J."/>
            <person name="Cuomo C.A."/>
            <person name="van Kan J.A."/>
            <person name="Viaud M."/>
            <person name="Benito E.P."/>
            <person name="Couloux A."/>
            <person name="Coutinho P.M."/>
            <person name="de Vries R.P."/>
            <person name="Dyer P.S."/>
            <person name="Fillinger S."/>
            <person name="Fournier E."/>
            <person name="Gout L."/>
            <person name="Hahn M."/>
            <person name="Kohn L."/>
            <person name="Lapalu N."/>
            <person name="Plummer K.M."/>
            <person name="Pradier J.M."/>
            <person name="Quevillon E."/>
            <person name="Sharon A."/>
            <person name="Simon A."/>
            <person name="ten Have A."/>
            <person name="Tudzynski B."/>
            <person name="Tudzynski P."/>
            <person name="Wincker P."/>
            <person name="Andrew M."/>
            <person name="Anthouard V."/>
            <person name="Beever R.E."/>
            <person name="Beffa R."/>
            <person name="Benoit I."/>
            <person name="Bouzid O."/>
            <person name="Brault B."/>
            <person name="Chen Z."/>
            <person name="Choquer M."/>
            <person name="Collemare J."/>
            <person name="Cotton P."/>
            <person name="Danchin E.G."/>
            <person name="Da Silva C."/>
            <person name="Gautier A."/>
            <person name="Giraud C."/>
            <person name="Giraud T."/>
            <person name="Gonzalez C."/>
            <person name="Grossetete S."/>
            <person name="Guldener U."/>
            <person name="Henrissat B."/>
            <person name="Howlett B.J."/>
            <person name="Kodira C."/>
            <person name="Kretschmer M."/>
            <person name="Lappartient A."/>
            <person name="Leroch M."/>
            <person name="Levis C."/>
            <person name="Mauceli E."/>
            <person name="Neuveglise C."/>
            <person name="Oeser B."/>
            <person name="Pearson M."/>
            <person name="Poulain J."/>
            <person name="Poussereau N."/>
            <person name="Quesneville H."/>
            <person name="Rascle C."/>
            <person name="Schumacher J."/>
            <person name="Segurens B."/>
            <person name="Sexton A."/>
            <person name="Silva E."/>
            <person name="Sirven C."/>
            <person name="Soanes D.M."/>
            <person name="Talbot N.J."/>
            <person name="Templeton M."/>
            <person name="Yandava C."/>
            <person name="Yarden O."/>
            <person name="Zeng Q."/>
            <person name="Rollins J.A."/>
            <person name="Lebrun M.H."/>
            <person name="Dickman M."/>
        </authorList>
    </citation>
    <scope>NUCLEOTIDE SEQUENCE [LARGE SCALE GENOMIC DNA]</scope>
    <source>
        <strain evidence="3">ATCC 18683 / 1980 / Ss-1</strain>
    </source>
</reference>
<dbReference type="HOGENOM" id="CLU_2591232_0_0_1"/>
<dbReference type="AlphaFoldDB" id="A7EAN2"/>
<evidence type="ECO:0000259" key="1">
    <source>
        <dbReference type="Pfam" id="PF20150"/>
    </source>
</evidence>
<dbReference type="InParanoid" id="A7EAN2"/>
<keyword evidence="3" id="KW-1185">Reference proteome</keyword>
<evidence type="ECO:0000313" key="2">
    <source>
        <dbReference type="EMBL" id="EDN99510.1"/>
    </source>
</evidence>
<evidence type="ECO:0000313" key="3">
    <source>
        <dbReference type="Proteomes" id="UP000001312"/>
    </source>
</evidence>
<name>A7EAN2_SCLS1</name>
<dbReference type="EMBL" id="CH476623">
    <property type="protein sequence ID" value="EDN99510.1"/>
    <property type="molecule type" value="Genomic_DNA"/>
</dbReference>
<accession>A7EAN2</accession>
<dbReference type="RefSeq" id="XP_001596148.1">
    <property type="nucleotide sequence ID" value="XM_001596098.1"/>
</dbReference>
<dbReference type="Pfam" id="PF20150">
    <property type="entry name" value="2EXR"/>
    <property type="match status" value="1"/>
</dbReference>
<proteinExistence type="predicted"/>
<sequence>MRQMKKSSNLVSLIKTEIKPRCEVVTRNEESSFLRFAELPRELRLQIWEEYLANAPPRDILVWRVKNPKIHWSTTRDINI</sequence>
<organism evidence="2 3">
    <name type="scientific">Sclerotinia sclerotiorum (strain ATCC 18683 / 1980 / Ss-1)</name>
    <name type="common">White mold</name>
    <name type="synonym">Whetzelinia sclerotiorum</name>
    <dbReference type="NCBI Taxonomy" id="665079"/>
    <lineage>
        <taxon>Eukaryota</taxon>
        <taxon>Fungi</taxon>
        <taxon>Dikarya</taxon>
        <taxon>Ascomycota</taxon>
        <taxon>Pezizomycotina</taxon>
        <taxon>Leotiomycetes</taxon>
        <taxon>Helotiales</taxon>
        <taxon>Sclerotiniaceae</taxon>
        <taxon>Sclerotinia</taxon>
    </lineage>
</organism>
<dbReference type="KEGG" id="ssl:SS1G_02364"/>
<protein>
    <recommendedName>
        <fullName evidence="1">2EXR domain-containing protein</fullName>
    </recommendedName>
</protein>
<dbReference type="Proteomes" id="UP000001312">
    <property type="component" value="Unassembled WGS sequence"/>
</dbReference>
<gene>
    <name evidence="2" type="ORF">SS1G_02364</name>
</gene>
<feature type="domain" description="2EXR" evidence="1">
    <location>
        <begin position="33"/>
        <end position="66"/>
    </location>
</feature>
<dbReference type="GeneID" id="5492713"/>
<dbReference type="InterPro" id="IPR045518">
    <property type="entry name" value="2EXR"/>
</dbReference>